<dbReference type="InterPro" id="IPR036388">
    <property type="entry name" value="WH-like_DNA-bd_sf"/>
</dbReference>
<evidence type="ECO:0000256" key="6">
    <source>
        <dbReference type="PROSITE-ProRule" id="PRU01091"/>
    </source>
</evidence>
<evidence type="ECO:0000256" key="1">
    <source>
        <dbReference type="ARBA" id="ARBA00022553"/>
    </source>
</evidence>
<evidence type="ECO:0000259" key="7">
    <source>
        <dbReference type="PROSITE" id="PS50110"/>
    </source>
</evidence>
<dbReference type="SMART" id="SM00862">
    <property type="entry name" value="Trans_reg_C"/>
    <property type="match status" value="1"/>
</dbReference>
<organism evidence="9 10">
    <name type="scientific">Streptosporangium pseudovulgare</name>
    <dbReference type="NCBI Taxonomy" id="35765"/>
    <lineage>
        <taxon>Bacteria</taxon>
        <taxon>Bacillati</taxon>
        <taxon>Actinomycetota</taxon>
        <taxon>Actinomycetes</taxon>
        <taxon>Streptosporangiales</taxon>
        <taxon>Streptosporangiaceae</taxon>
        <taxon>Streptosporangium</taxon>
    </lineage>
</organism>
<protein>
    <submittedName>
        <fullName evidence="9">DNA-binding response regulator</fullName>
    </submittedName>
</protein>
<evidence type="ECO:0000256" key="3">
    <source>
        <dbReference type="ARBA" id="ARBA00023125"/>
    </source>
</evidence>
<dbReference type="InterPro" id="IPR001867">
    <property type="entry name" value="OmpR/PhoB-type_DNA-bd"/>
</dbReference>
<dbReference type="InterPro" id="IPR011006">
    <property type="entry name" value="CheY-like_superfamily"/>
</dbReference>
<feature type="domain" description="Response regulatory" evidence="7">
    <location>
        <begin position="3"/>
        <end position="116"/>
    </location>
</feature>
<sequence length="230" mass="24730">MARLLLVEDDAQVRSALSRALTDRGHAVTSAVAGMPGLTLAVEDRPDLVVLDLGLPDLDGCEVLRMLRAVSAVPVIVATARDAEPEIVRALDAGADDYVVKPFSAAQLDARIRAVLRRGRDAGAGAEAAPVRVGGLLIEPAGREAFLDGVRLDLTPKEFDLLHYLALRPGQVVPKRELLAEVWRMAYGGADKTVDVHLSWLRRKLGESAQRPRYLQTVHGVGVKIVDPGT</sequence>
<reference evidence="10" key="1">
    <citation type="journal article" date="2019" name="Int. J. Syst. Evol. Microbiol.">
        <title>The Global Catalogue of Microorganisms (GCM) 10K type strain sequencing project: providing services to taxonomists for standard genome sequencing and annotation.</title>
        <authorList>
            <consortium name="The Broad Institute Genomics Platform"/>
            <consortium name="The Broad Institute Genome Sequencing Center for Infectious Disease"/>
            <person name="Wu L."/>
            <person name="Ma J."/>
        </authorList>
    </citation>
    <scope>NUCLEOTIDE SEQUENCE [LARGE SCALE GENOMIC DNA]</scope>
    <source>
        <strain evidence="10">JCM 3115</strain>
    </source>
</reference>
<dbReference type="CDD" id="cd00383">
    <property type="entry name" value="trans_reg_C"/>
    <property type="match status" value="1"/>
</dbReference>
<evidence type="ECO:0000256" key="4">
    <source>
        <dbReference type="ARBA" id="ARBA00023163"/>
    </source>
</evidence>
<keyword evidence="1 5" id="KW-0597">Phosphoprotein</keyword>
<dbReference type="Gene3D" id="3.40.50.2300">
    <property type="match status" value="1"/>
</dbReference>
<keyword evidence="10" id="KW-1185">Reference proteome</keyword>
<dbReference type="PANTHER" id="PTHR48111">
    <property type="entry name" value="REGULATOR OF RPOS"/>
    <property type="match status" value="1"/>
</dbReference>
<feature type="modified residue" description="4-aspartylphosphate" evidence="5">
    <location>
        <position position="52"/>
    </location>
</feature>
<accession>A0ABQ2QXT7</accession>
<evidence type="ECO:0000256" key="2">
    <source>
        <dbReference type="ARBA" id="ARBA00023015"/>
    </source>
</evidence>
<evidence type="ECO:0000313" key="9">
    <source>
        <dbReference type="EMBL" id="GGP99654.1"/>
    </source>
</evidence>
<dbReference type="InterPro" id="IPR039420">
    <property type="entry name" value="WalR-like"/>
</dbReference>
<dbReference type="GO" id="GO:0003677">
    <property type="term" value="F:DNA binding"/>
    <property type="evidence" value="ECO:0007669"/>
    <property type="project" value="UniProtKB-KW"/>
</dbReference>
<dbReference type="PROSITE" id="PS50110">
    <property type="entry name" value="RESPONSE_REGULATORY"/>
    <property type="match status" value="1"/>
</dbReference>
<evidence type="ECO:0000313" key="10">
    <source>
        <dbReference type="Proteomes" id="UP000611554"/>
    </source>
</evidence>
<dbReference type="RefSeq" id="WP_179824319.1">
    <property type="nucleotide sequence ID" value="NZ_BMQJ01000007.1"/>
</dbReference>
<keyword evidence="2" id="KW-0805">Transcription regulation</keyword>
<evidence type="ECO:0000259" key="8">
    <source>
        <dbReference type="PROSITE" id="PS51755"/>
    </source>
</evidence>
<gene>
    <name evidence="9" type="ORF">GCM10010140_32120</name>
</gene>
<feature type="domain" description="OmpR/PhoB-type" evidence="8">
    <location>
        <begin position="128"/>
        <end position="227"/>
    </location>
</feature>
<evidence type="ECO:0000256" key="5">
    <source>
        <dbReference type="PROSITE-ProRule" id="PRU00169"/>
    </source>
</evidence>
<dbReference type="EMBL" id="BMQJ01000007">
    <property type="protein sequence ID" value="GGP99654.1"/>
    <property type="molecule type" value="Genomic_DNA"/>
</dbReference>
<keyword evidence="3 6" id="KW-0238">DNA-binding</keyword>
<keyword evidence="4" id="KW-0804">Transcription</keyword>
<dbReference type="Gene3D" id="6.10.250.690">
    <property type="match status" value="1"/>
</dbReference>
<proteinExistence type="predicted"/>
<feature type="DNA-binding region" description="OmpR/PhoB-type" evidence="6">
    <location>
        <begin position="128"/>
        <end position="227"/>
    </location>
</feature>
<dbReference type="Pfam" id="PF00486">
    <property type="entry name" value="Trans_reg_C"/>
    <property type="match status" value="1"/>
</dbReference>
<dbReference type="SMART" id="SM00448">
    <property type="entry name" value="REC"/>
    <property type="match status" value="1"/>
</dbReference>
<dbReference type="PANTHER" id="PTHR48111:SF4">
    <property type="entry name" value="DNA-BINDING DUAL TRANSCRIPTIONAL REGULATOR OMPR"/>
    <property type="match status" value="1"/>
</dbReference>
<dbReference type="PROSITE" id="PS51755">
    <property type="entry name" value="OMPR_PHOB"/>
    <property type="match status" value="1"/>
</dbReference>
<comment type="caution">
    <text evidence="9">The sequence shown here is derived from an EMBL/GenBank/DDBJ whole genome shotgun (WGS) entry which is preliminary data.</text>
</comment>
<dbReference type="Gene3D" id="1.10.10.10">
    <property type="entry name" value="Winged helix-like DNA-binding domain superfamily/Winged helix DNA-binding domain"/>
    <property type="match status" value="1"/>
</dbReference>
<name>A0ABQ2QXT7_9ACTN</name>
<dbReference type="Proteomes" id="UP000611554">
    <property type="component" value="Unassembled WGS sequence"/>
</dbReference>
<dbReference type="SUPFAM" id="SSF52172">
    <property type="entry name" value="CheY-like"/>
    <property type="match status" value="1"/>
</dbReference>
<dbReference type="InterPro" id="IPR001789">
    <property type="entry name" value="Sig_transdc_resp-reg_receiver"/>
</dbReference>
<dbReference type="Pfam" id="PF00072">
    <property type="entry name" value="Response_reg"/>
    <property type="match status" value="1"/>
</dbReference>